<dbReference type="Gene3D" id="2.120.10.30">
    <property type="entry name" value="TolB, C-terminal domain"/>
    <property type="match status" value="1"/>
</dbReference>
<accession>A0A382T1H0</accession>
<evidence type="ECO:0000259" key="2">
    <source>
        <dbReference type="Pfam" id="PF08450"/>
    </source>
</evidence>
<dbReference type="GO" id="GO:0016787">
    <property type="term" value="F:hydrolase activity"/>
    <property type="evidence" value="ECO:0007669"/>
    <property type="project" value="UniProtKB-KW"/>
</dbReference>
<evidence type="ECO:0000256" key="1">
    <source>
        <dbReference type="ARBA" id="ARBA00022801"/>
    </source>
</evidence>
<dbReference type="EMBL" id="UINC01132964">
    <property type="protein sequence ID" value="SVD15605.1"/>
    <property type="molecule type" value="Genomic_DNA"/>
</dbReference>
<dbReference type="AlphaFoldDB" id="A0A382T1H0"/>
<dbReference type="InterPro" id="IPR051262">
    <property type="entry name" value="SMP-30/CGR1_Lactonase"/>
</dbReference>
<dbReference type="Pfam" id="PF08450">
    <property type="entry name" value="SGL"/>
    <property type="match status" value="1"/>
</dbReference>
<dbReference type="InterPro" id="IPR011042">
    <property type="entry name" value="6-blade_b-propeller_TolB-like"/>
</dbReference>
<evidence type="ECO:0000313" key="3">
    <source>
        <dbReference type="EMBL" id="SVD15605.1"/>
    </source>
</evidence>
<feature type="non-terminal residue" evidence="3">
    <location>
        <position position="292"/>
    </location>
</feature>
<proteinExistence type="predicted"/>
<dbReference type="PANTHER" id="PTHR47572:SF4">
    <property type="entry name" value="LACTONASE DRP35"/>
    <property type="match status" value="1"/>
</dbReference>
<dbReference type="PANTHER" id="PTHR47572">
    <property type="entry name" value="LIPOPROTEIN-RELATED"/>
    <property type="match status" value="1"/>
</dbReference>
<organism evidence="3">
    <name type="scientific">marine metagenome</name>
    <dbReference type="NCBI Taxonomy" id="408172"/>
    <lineage>
        <taxon>unclassified sequences</taxon>
        <taxon>metagenomes</taxon>
        <taxon>ecological metagenomes</taxon>
    </lineage>
</organism>
<name>A0A382T1H0_9ZZZZ</name>
<dbReference type="SUPFAM" id="SSF63829">
    <property type="entry name" value="Calcium-dependent phosphotriesterase"/>
    <property type="match status" value="1"/>
</dbReference>
<sequence>MPLCSFLALALLALPVYAADPGLVVEGAKPVKLAGGFKFTEGPAAAPDGNIFFTDIPNNRIHKWDVTTKKVSTFLENSGGANGLYFSKEGDLFACQGEKRQVMIFYAEDGGEKELLADQFNGKPFNKPNDLWIHPEGGVYFSDPNYGRKEHSQDGEHLYFITPYHDQVFRVADDLKRPNGVLGTTDGKTLYVADPAQQKTFRYTIHDAEEGKLANKTLFTDAGSDGMTLDNQGNLYLTWGTVKVFDPDGKQIADIEFPEKPSNICFGGKDGKTLYVTARTGFYSLEMQVTGA</sequence>
<reference evidence="3" key="1">
    <citation type="submission" date="2018-05" db="EMBL/GenBank/DDBJ databases">
        <authorList>
            <person name="Lanie J.A."/>
            <person name="Ng W.-L."/>
            <person name="Kazmierczak K.M."/>
            <person name="Andrzejewski T.M."/>
            <person name="Davidsen T.M."/>
            <person name="Wayne K.J."/>
            <person name="Tettelin H."/>
            <person name="Glass J.I."/>
            <person name="Rusch D."/>
            <person name="Podicherti R."/>
            <person name="Tsui H.-C.T."/>
            <person name="Winkler M.E."/>
        </authorList>
    </citation>
    <scope>NUCLEOTIDE SEQUENCE</scope>
</reference>
<protein>
    <recommendedName>
        <fullName evidence="2">SMP-30/Gluconolactonase/LRE-like region domain-containing protein</fullName>
    </recommendedName>
</protein>
<gene>
    <name evidence="3" type="ORF">METZ01_LOCUS368459</name>
</gene>
<feature type="domain" description="SMP-30/Gluconolactonase/LRE-like region" evidence="2">
    <location>
        <begin position="39"/>
        <end position="278"/>
    </location>
</feature>
<dbReference type="InterPro" id="IPR013658">
    <property type="entry name" value="SGL"/>
</dbReference>
<keyword evidence="1" id="KW-0378">Hydrolase</keyword>